<keyword evidence="2" id="KW-1133">Transmembrane helix</keyword>
<sequence>MAARTRPERSRGVERIDKPDPDERPDAQPVGSLFGELIEDVEGFVRAELKLQRAKLVARLVESRTAVAMLVVAAILGLATVTTLLVGIVLALSPLVGPLGAAAIVAIAGVGIAVLLVSIALRKLDKATRIGEAP</sequence>
<dbReference type="AlphaFoldDB" id="A0A2W5A1D4"/>
<dbReference type="EMBL" id="QFNN01000094">
    <property type="protein sequence ID" value="PZO88330.1"/>
    <property type="molecule type" value="Genomic_DNA"/>
</dbReference>
<accession>A0A2W5A1D4</accession>
<feature type="transmembrane region" description="Helical" evidence="2">
    <location>
        <begin position="66"/>
        <end position="93"/>
    </location>
</feature>
<feature type="transmembrane region" description="Helical" evidence="2">
    <location>
        <begin position="99"/>
        <end position="121"/>
    </location>
</feature>
<feature type="compositionally biased region" description="Basic and acidic residues" evidence="1">
    <location>
        <begin position="1"/>
        <end position="26"/>
    </location>
</feature>
<dbReference type="Pfam" id="PF07332">
    <property type="entry name" value="Phage_holin_3_6"/>
    <property type="match status" value="1"/>
</dbReference>
<proteinExistence type="predicted"/>
<protein>
    <recommendedName>
        <fullName evidence="5">Phage holin family protein</fullName>
    </recommendedName>
</protein>
<feature type="region of interest" description="Disordered" evidence="1">
    <location>
        <begin position="1"/>
        <end position="29"/>
    </location>
</feature>
<dbReference type="InterPro" id="IPR009937">
    <property type="entry name" value="Phage_holin_3_6"/>
</dbReference>
<evidence type="ECO:0000256" key="2">
    <source>
        <dbReference type="SAM" id="Phobius"/>
    </source>
</evidence>
<evidence type="ECO:0008006" key="5">
    <source>
        <dbReference type="Google" id="ProtNLM"/>
    </source>
</evidence>
<gene>
    <name evidence="3" type="ORF">DI623_12885</name>
</gene>
<evidence type="ECO:0000313" key="4">
    <source>
        <dbReference type="Proteomes" id="UP000249066"/>
    </source>
</evidence>
<comment type="caution">
    <text evidence="3">The sequence shown here is derived from an EMBL/GenBank/DDBJ whole genome shotgun (WGS) entry which is preliminary data.</text>
</comment>
<reference evidence="3 4" key="1">
    <citation type="submission" date="2017-08" db="EMBL/GenBank/DDBJ databases">
        <title>Infants hospitalized years apart are colonized by the same room-sourced microbial strains.</title>
        <authorList>
            <person name="Brooks B."/>
            <person name="Olm M.R."/>
            <person name="Firek B.A."/>
            <person name="Baker R."/>
            <person name="Thomas B.C."/>
            <person name="Morowitz M.J."/>
            <person name="Banfield J.F."/>
        </authorList>
    </citation>
    <scope>NUCLEOTIDE SEQUENCE [LARGE SCALE GENOMIC DNA]</scope>
    <source>
        <strain evidence="3">S2_018_000_R2_101</strain>
    </source>
</reference>
<evidence type="ECO:0000256" key="1">
    <source>
        <dbReference type="SAM" id="MobiDB-lite"/>
    </source>
</evidence>
<dbReference type="Proteomes" id="UP000249066">
    <property type="component" value="Unassembled WGS sequence"/>
</dbReference>
<evidence type="ECO:0000313" key="3">
    <source>
        <dbReference type="EMBL" id="PZO88330.1"/>
    </source>
</evidence>
<name>A0A2W5A1D4_9SPHN</name>
<organism evidence="3 4">
    <name type="scientific">Sphingomonas sanxanigenens</name>
    <dbReference type="NCBI Taxonomy" id="397260"/>
    <lineage>
        <taxon>Bacteria</taxon>
        <taxon>Pseudomonadati</taxon>
        <taxon>Pseudomonadota</taxon>
        <taxon>Alphaproteobacteria</taxon>
        <taxon>Sphingomonadales</taxon>
        <taxon>Sphingomonadaceae</taxon>
        <taxon>Sphingomonas</taxon>
    </lineage>
</organism>
<keyword evidence="2" id="KW-0472">Membrane</keyword>
<keyword evidence="2" id="KW-0812">Transmembrane</keyword>